<evidence type="ECO:0000256" key="2">
    <source>
        <dbReference type="ARBA" id="ARBA00023276"/>
    </source>
</evidence>
<dbReference type="AlphaFoldDB" id="A0A7G8BHK3"/>
<evidence type="ECO:0000313" key="4">
    <source>
        <dbReference type="EMBL" id="QNI32023.1"/>
    </source>
</evidence>
<gene>
    <name evidence="4" type="ORF">H7849_23920</name>
</gene>
<keyword evidence="5" id="KW-1185">Reference proteome</keyword>
<sequence length="292" mass="31351">MILVVGATGLVGSDVCLRLAKRGEPVRALVRVTSDKNKVEALRSAGVELCFGDLKEPESLAVACRGASAVVSTASSTLSRAAGDSIETVDAAGQLSLVSAARAARVNRFVFVSFRQPKGMSVPLAEAKAQVESAIAKMNFTSIQASWFMEVWLGPHLGFDYQNATARIYGPGTSPISWVSSGDVAEMCVLALEDRAAERRIIEFGGPEPLSPLEVVALFEEIGGKKFKVEHVPEEVLRGQFAAATDSMQKSFAALMLGYAYGDAMEMGAIQKEFGIKLKSVDEYAREFLYVR</sequence>
<dbReference type="RefSeq" id="WP_186742980.1">
    <property type="nucleotide sequence ID" value="NZ_CP060394.1"/>
</dbReference>
<organism evidence="4 5">
    <name type="scientific">Alloacidobacterium dinghuense</name>
    <dbReference type="NCBI Taxonomy" id="2763107"/>
    <lineage>
        <taxon>Bacteria</taxon>
        <taxon>Pseudomonadati</taxon>
        <taxon>Acidobacteriota</taxon>
        <taxon>Terriglobia</taxon>
        <taxon>Terriglobales</taxon>
        <taxon>Acidobacteriaceae</taxon>
        <taxon>Alloacidobacterium</taxon>
    </lineage>
</organism>
<dbReference type="KEGG" id="adin:H7849_23920"/>
<dbReference type="PANTHER" id="PTHR47128:SF2">
    <property type="entry name" value="PROTEIN HIGH CHLOROPHYLL FLUORESCENCE PHENOTYPE 244, CHLOROPLASTIC"/>
    <property type="match status" value="1"/>
</dbReference>
<feature type="domain" description="NmrA-like" evidence="3">
    <location>
        <begin position="2"/>
        <end position="253"/>
    </location>
</feature>
<dbReference type="Proteomes" id="UP000515312">
    <property type="component" value="Chromosome"/>
</dbReference>
<dbReference type="GO" id="GO:0015979">
    <property type="term" value="P:photosynthesis"/>
    <property type="evidence" value="ECO:0007669"/>
    <property type="project" value="UniProtKB-KW"/>
</dbReference>
<accession>A0A7G8BHK3</accession>
<reference evidence="4 5" key="1">
    <citation type="submission" date="2020-08" db="EMBL/GenBank/DDBJ databases">
        <title>Edaphobacter telluris sp. nov. and Acidobacterium dinghuensis sp. nov., two acidobacteria isolated from forest soil.</title>
        <authorList>
            <person name="Fu J."/>
            <person name="Qiu L."/>
        </authorList>
    </citation>
    <scope>NUCLEOTIDE SEQUENCE [LARGE SCALE GENOMIC DNA]</scope>
    <source>
        <strain evidence="4">4Y35</strain>
    </source>
</reference>
<name>A0A7G8BHK3_9BACT</name>
<dbReference type="InterPro" id="IPR036291">
    <property type="entry name" value="NAD(P)-bd_dom_sf"/>
</dbReference>
<dbReference type="Gene3D" id="3.40.50.720">
    <property type="entry name" value="NAD(P)-binding Rossmann-like Domain"/>
    <property type="match status" value="1"/>
</dbReference>
<proteinExistence type="predicted"/>
<dbReference type="CDD" id="cd05243">
    <property type="entry name" value="SDR_a5"/>
    <property type="match status" value="1"/>
</dbReference>
<evidence type="ECO:0000259" key="3">
    <source>
        <dbReference type="Pfam" id="PF05368"/>
    </source>
</evidence>
<dbReference type="Pfam" id="PF05368">
    <property type="entry name" value="NmrA"/>
    <property type="match status" value="1"/>
</dbReference>
<protein>
    <submittedName>
        <fullName evidence="4">SDR family oxidoreductase</fullName>
    </submittedName>
</protein>
<keyword evidence="1" id="KW-0602">Photosynthesis</keyword>
<dbReference type="PANTHER" id="PTHR47128">
    <property type="match status" value="1"/>
</dbReference>
<dbReference type="GO" id="GO:0009523">
    <property type="term" value="C:photosystem II"/>
    <property type="evidence" value="ECO:0007669"/>
    <property type="project" value="UniProtKB-KW"/>
</dbReference>
<evidence type="ECO:0000256" key="1">
    <source>
        <dbReference type="ARBA" id="ARBA00022531"/>
    </source>
</evidence>
<keyword evidence="2" id="KW-0604">Photosystem II</keyword>
<dbReference type="InterPro" id="IPR044256">
    <property type="entry name" value="HCF244-like"/>
</dbReference>
<dbReference type="EMBL" id="CP060394">
    <property type="protein sequence ID" value="QNI32023.1"/>
    <property type="molecule type" value="Genomic_DNA"/>
</dbReference>
<dbReference type="SUPFAM" id="SSF51735">
    <property type="entry name" value="NAD(P)-binding Rossmann-fold domains"/>
    <property type="match status" value="1"/>
</dbReference>
<evidence type="ECO:0000313" key="5">
    <source>
        <dbReference type="Proteomes" id="UP000515312"/>
    </source>
</evidence>
<dbReference type="InterPro" id="IPR008030">
    <property type="entry name" value="NmrA-like"/>
</dbReference>